<dbReference type="EMBL" id="GBYB01011056">
    <property type="protein sequence ID" value="JAG80823.1"/>
    <property type="molecule type" value="Transcribed_RNA"/>
</dbReference>
<name>A0A0C9RTY9_9HYME</name>
<dbReference type="CTD" id="37968"/>
<evidence type="ECO:0000313" key="2">
    <source>
        <dbReference type="EMBL" id="JAG80823.1"/>
    </source>
</evidence>
<evidence type="ECO:0000256" key="1">
    <source>
        <dbReference type="SAM" id="SignalP"/>
    </source>
</evidence>
<reference evidence="2" key="1">
    <citation type="submission" date="2015-01" db="EMBL/GenBank/DDBJ databases">
        <title>Transcriptome Assembly of Fopius arisanus.</title>
        <authorList>
            <person name="Geib S."/>
        </authorList>
    </citation>
    <scope>NUCLEOTIDE SEQUENCE</scope>
</reference>
<accession>A0A0C9RTY9</accession>
<keyword evidence="1" id="KW-0732">Signal</keyword>
<dbReference type="RefSeq" id="XP_011301968.1">
    <property type="nucleotide sequence ID" value="XM_011303666.1"/>
</dbReference>
<reference evidence="4" key="2">
    <citation type="submission" date="2025-04" db="UniProtKB">
        <authorList>
            <consortium name="RefSeq"/>
        </authorList>
    </citation>
    <scope>IDENTIFICATION</scope>
    <source>
        <strain evidence="4">USDA-PBARC FA_bdor</strain>
        <tissue evidence="4">Whole organism</tissue>
    </source>
</reference>
<dbReference type="OrthoDB" id="6359856at2759"/>
<dbReference type="Proteomes" id="UP000694866">
    <property type="component" value="Unplaced"/>
</dbReference>
<protein>
    <submittedName>
        <fullName evidence="2">Reg-5_0 protein</fullName>
    </submittedName>
    <submittedName>
        <fullName evidence="4">Rhythmically expressed gene 5 protein</fullName>
    </submittedName>
</protein>
<evidence type="ECO:0000313" key="3">
    <source>
        <dbReference type="Proteomes" id="UP000694866"/>
    </source>
</evidence>
<dbReference type="AlphaFoldDB" id="A0A0C9RTY9"/>
<evidence type="ECO:0000313" key="4">
    <source>
        <dbReference type="RefSeq" id="XP_011301968.1"/>
    </source>
</evidence>
<dbReference type="GeneID" id="105265885"/>
<feature type="chain" id="PRO_5044541798" evidence="1">
    <location>
        <begin position="19"/>
        <end position="247"/>
    </location>
</feature>
<keyword evidence="3" id="KW-1185">Reference proteome</keyword>
<feature type="signal peptide" evidence="1">
    <location>
        <begin position="1"/>
        <end position="18"/>
    </location>
</feature>
<proteinExistence type="predicted"/>
<gene>
    <name evidence="2" type="primary">Reg-5_0</name>
    <name evidence="4" type="synonym">Reg-5</name>
    <name evidence="2" type="ORF">g.57732</name>
</gene>
<accession>A0A9R1T3Q6</accession>
<dbReference type="KEGG" id="fas:105265885"/>
<organism evidence="2">
    <name type="scientific">Fopius arisanus</name>
    <dbReference type="NCBI Taxonomy" id="64838"/>
    <lineage>
        <taxon>Eukaryota</taxon>
        <taxon>Metazoa</taxon>
        <taxon>Ecdysozoa</taxon>
        <taxon>Arthropoda</taxon>
        <taxon>Hexapoda</taxon>
        <taxon>Insecta</taxon>
        <taxon>Pterygota</taxon>
        <taxon>Neoptera</taxon>
        <taxon>Endopterygota</taxon>
        <taxon>Hymenoptera</taxon>
        <taxon>Apocrita</taxon>
        <taxon>Ichneumonoidea</taxon>
        <taxon>Braconidae</taxon>
        <taxon>Opiinae</taxon>
        <taxon>Fopius</taxon>
    </lineage>
</organism>
<sequence>MHKLIEMIMVLALTTVWAVRVDSSAIPMWEFLSRDEKISHLYRLFSKRVMDYCQKSSMPDCNKNLMVMGLRQLANMNDNEMDRLDPYQRDADDMIWKAVFGDNRVTSHVPQEKQDNYYTTDNEPLVASGSEHNCLGEDSEDSGGPYLVGPMVIRVFPDGRPVPEDEHRPLPRDEDLDEFKNSVPSLAENERREIYKKPYGLLKRNSLVKSAQWPIFPPPNNYYRANPLFRTLRMPQTINTSIFRYSE</sequence>